<dbReference type="Proteomes" id="UP000482960">
    <property type="component" value="Unassembled WGS sequence"/>
</dbReference>
<reference evidence="1 2" key="1">
    <citation type="submission" date="2020-03" db="EMBL/GenBank/DDBJ databases">
        <title>Whole genome shotgun sequence of Phytohabitans rumicis NBRC 108638.</title>
        <authorList>
            <person name="Komaki H."/>
            <person name="Tamura T."/>
        </authorList>
    </citation>
    <scope>NUCLEOTIDE SEQUENCE [LARGE SCALE GENOMIC DNA]</scope>
    <source>
        <strain evidence="1 2">NBRC 108638</strain>
    </source>
</reference>
<protein>
    <submittedName>
        <fullName evidence="1">Uncharacterized protein</fullName>
    </submittedName>
</protein>
<sequence length="46" mass="4713">MVRKGMFYGAALIGIYLAVSHATQGGRLLTAGGGAVSTVVKTFQGR</sequence>
<proteinExistence type="predicted"/>
<name>A0A6V8LD08_9ACTN</name>
<dbReference type="RefSeq" id="WP_173079345.1">
    <property type="nucleotide sequence ID" value="NZ_BAABJB010000013.1"/>
</dbReference>
<evidence type="ECO:0000313" key="1">
    <source>
        <dbReference type="EMBL" id="GFJ92479.1"/>
    </source>
</evidence>
<reference evidence="1 2" key="2">
    <citation type="submission" date="2020-03" db="EMBL/GenBank/DDBJ databases">
        <authorList>
            <person name="Ichikawa N."/>
            <person name="Kimura A."/>
            <person name="Kitahashi Y."/>
            <person name="Uohara A."/>
        </authorList>
    </citation>
    <scope>NUCLEOTIDE SEQUENCE [LARGE SCALE GENOMIC DNA]</scope>
    <source>
        <strain evidence="1 2">NBRC 108638</strain>
    </source>
</reference>
<gene>
    <name evidence="1" type="ORF">Prum_061210</name>
</gene>
<organism evidence="1 2">
    <name type="scientific">Phytohabitans rumicis</name>
    <dbReference type="NCBI Taxonomy" id="1076125"/>
    <lineage>
        <taxon>Bacteria</taxon>
        <taxon>Bacillati</taxon>
        <taxon>Actinomycetota</taxon>
        <taxon>Actinomycetes</taxon>
        <taxon>Micromonosporales</taxon>
        <taxon>Micromonosporaceae</taxon>
    </lineage>
</organism>
<keyword evidence="2" id="KW-1185">Reference proteome</keyword>
<dbReference type="AlphaFoldDB" id="A0A6V8LD08"/>
<accession>A0A6V8LD08</accession>
<dbReference type="EMBL" id="BLPG01000001">
    <property type="protein sequence ID" value="GFJ92479.1"/>
    <property type="molecule type" value="Genomic_DNA"/>
</dbReference>
<comment type="caution">
    <text evidence="1">The sequence shown here is derived from an EMBL/GenBank/DDBJ whole genome shotgun (WGS) entry which is preliminary data.</text>
</comment>
<evidence type="ECO:0000313" key="2">
    <source>
        <dbReference type="Proteomes" id="UP000482960"/>
    </source>
</evidence>